<dbReference type="PANTHER" id="PTHR10302">
    <property type="entry name" value="SINGLE-STRANDED DNA-BINDING PROTEIN"/>
    <property type="match status" value="1"/>
</dbReference>
<keyword evidence="1 2" id="KW-0238">DNA-binding</keyword>
<keyword evidence="2" id="KW-0233">DNA recombination</keyword>
<dbReference type="PROSITE" id="PS50935">
    <property type="entry name" value="SSB"/>
    <property type="match status" value="1"/>
</dbReference>
<gene>
    <name evidence="5" type="ORF">SAMN02745114_01119</name>
</gene>
<comment type="function">
    <text evidence="2">Plays an important role in DNA replication, recombination and repair. Binds to ssDNA and to an array of partner proteins to recruit them to their sites of action during DNA metabolism.</text>
</comment>
<evidence type="ECO:0000313" key="6">
    <source>
        <dbReference type="Proteomes" id="UP000190657"/>
    </source>
</evidence>
<evidence type="ECO:0000256" key="2">
    <source>
        <dbReference type="HAMAP-Rule" id="MF_00984"/>
    </source>
</evidence>
<evidence type="ECO:0000256" key="3">
    <source>
        <dbReference type="PIRNR" id="PIRNR002070"/>
    </source>
</evidence>
<accession>A0A1T4M5T3</accession>
<dbReference type="CDD" id="cd04496">
    <property type="entry name" value="SSB_OBF"/>
    <property type="match status" value="1"/>
</dbReference>
<dbReference type="Gene3D" id="2.40.50.140">
    <property type="entry name" value="Nucleic acid-binding proteins"/>
    <property type="match status" value="1"/>
</dbReference>
<keyword evidence="2" id="KW-0234">DNA repair</keyword>
<reference evidence="5 6" key="1">
    <citation type="submission" date="2017-02" db="EMBL/GenBank/DDBJ databases">
        <authorList>
            <person name="Peterson S.W."/>
        </authorList>
    </citation>
    <scope>NUCLEOTIDE SEQUENCE [LARGE SCALE GENOMIC DNA]</scope>
    <source>
        <strain evidence="5 6">ATCC 51222</strain>
    </source>
</reference>
<dbReference type="GO" id="GO:0009295">
    <property type="term" value="C:nucleoid"/>
    <property type="evidence" value="ECO:0007669"/>
    <property type="project" value="TreeGrafter"/>
</dbReference>
<dbReference type="InterPro" id="IPR012340">
    <property type="entry name" value="NA-bd_OB-fold"/>
</dbReference>
<comment type="subunit">
    <text evidence="2">Homotetramer.</text>
</comment>
<feature type="compositionally biased region" description="Acidic residues" evidence="4">
    <location>
        <begin position="133"/>
        <end position="147"/>
    </location>
</feature>
<keyword evidence="2" id="KW-0227">DNA damage</keyword>
<evidence type="ECO:0000256" key="1">
    <source>
        <dbReference type="ARBA" id="ARBA00023125"/>
    </source>
</evidence>
<protein>
    <recommendedName>
        <fullName evidence="2 3">Single-stranded DNA-binding protein</fullName>
        <shortName evidence="2">SSB</shortName>
    </recommendedName>
</protein>
<feature type="region of interest" description="Disordered" evidence="4">
    <location>
        <begin position="104"/>
        <end position="147"/>
    </location>
</feature>
<evidence type="ECO:0000313" key="5">
    <source>
        <dbReference type="EMBL" id="SJZ62084.1"/>
    </source>
</evidence>
<feature type="short sequence motif" description="Important for interaction with partner proteins" evidence="2">
    <location>
        <begin position="142"/>
        <end position="147"/>
    </location>
</feature>
<sequence length="147" mass="16127">MINMVALMGRLTFEPELRTTPSGVSVLRFQVACDRNYQRSGQDRQADFIDCVAWRQTAEFISRYFHKGSMIAVEGSIQTSSYTDKSGNQRKQVEVVANNVSFCGSKNDSGTGASAVSGGFNEPAPSYASADNSDFEEIVDDDDDLPF</sequence>
<dbReference type="OrthoDB" id="9809878at2"/>
<keyword evidence="2" id="KW-0235">DNA replication</keyword>
<dbReference type="EMBL" id="FUWW01000011">
    <property type="protein sequence ID" value="SJZ62084.1"/>
    <property type="molecule type" value="Genomic_DNA"/>
</dbReference>
<name>A0A1T4M5T3_9FIRM</name>
<dbReference type="GO" id="GO:0003697">
    <property type="term" value="F:single-stranded DNA binding"/>
    <property type="evidence" value="ECO:0007669"/>
    <property type="project" value="UniProtKB-UniRule"/>
</dbReference>
<dbReference type="NCBIfam" id="TIGR00621">
    <property type="entry name" value="ssb"/>
    <property type="match status" value="1"/>
</dbReference>
<dbReference type="InterPro" id="IPR000424">
    <property type="entry name" value="Primosome_PriB/ssb"/>
</dbReference>
<dbReference type="GO" id="GO:0006260">
    <property type="term" value="P:DNA replication"/>
    <property type="evidence" value="ECO:0007669"/>
    <property type="project" value="UniProtKB-UniRule"/>
</dbReference>
<comment type="caution">
    <text evidence="2">Lacks conserved residue(s) required for the propagation of feature annotation.</text>
</comment>
<dbReference type="InterPro" id="IPR011344">
    <property type="entry name" value="ssDNA-bd"/>
</dbReference>
<dbReference type="GO" id="GO:0006310">
    <property type="term" value="P:DNA recombination"/>
    <property type="evidence" value="ECO:0007669"/>
    <property type="project" value="UniProtKB-UniRule"/>
</dbReference>
<keyword evidence="6" id="KW-1185">Reference proteome</keyword>
<dbReference type="AlphaFoldDB" id="A0A1T4M5T3"/>
<evidence type="ECO:0000256" key="4">
    <source>
        <dbReference type="SAM" id="MobiDB-lite"/>
    </source>
</evidence>
<dbReference type="PANTHER" id="PTHR10302:SF27">
    <property type="entry name" value="SINGLE-STRANDED DNA-BINDING PROTEIN"/>
    <property type="match status" value="1"/>
</dbReference>
<dbReference type="RefSeq" id="WP_078768597.1">
    <property type="nucleotide sequence ID" value="NZ_FUWW01000011.1"/>
</dbReference>
<organism evidence="5 6">
    <name type="scientific">Eubacterium coprostanoligenes</name>
    <dbReference type="NCBI Taxonomy" id="290054"/>
    <lineage>
        <taxon>Bacteria</taxon>
        <taxon>Bacillati</taxon>
        <taxon>Bacillota</taxon>
        <taxon>Clostridia</taxon>
        <taxon>Eubacteriales</taxon>
        <taxon>Eubacteriaceae</taxon>
        <taxon>Eubacterium</taxon>
    </lineage>
</organism>
<proteinExistence type="inferred from homology"/>
<dbReference type="HAMAP" id="MF_00984">
    <property type="entry name" value="SSB"/>
    <property type="match status" value="1"/>
</dbReference>
<dbReference type="Pfam" id="PF00436">
    <property type="entry name" value="SSB"/>
    <property type="match status" value="1"/>
</dbReference>
<dbReference type="GO" id="GO:0006281">
    <property type="term" value="P:DNA repair"/>
    <property type="evidence" value="ECO:0007669"/>
    <property type="project" value="UniProtKB-UniRule"/>
</dbReference>
<dbReference type="Proteomes" id="UP000190657">
    <property type="component" value="Unassembled WGS sequence"/>
</dbReference>
<feature type="compositionally biased region" description="Polar residues" evidence="4">
    <location>
        <begin position="104"/>
        <end position="114"/>
    </location>
</feature>
<dbReference type="STRING" id="290054.SAMN02745114_01119"/>
<dbReference type="SUPFAM" id="SSF50249">
    <property type="entry name" value="Nucleic acid-binding proteins"/>
    <property type="match status" value="1"/>
</dbReference>
<dbReference type="PIRSF" id="PIRSF002070">
    <property type="entry name" value="SSB"/>
    <property type="match status" value="1"/>
</dbReference>